<dbReference type="EMBL" id="FN653021">
    <property type="protein sequence ID" value="CBY23388.1"/>
    <property type="molecule type" value="Genomic_DNA"/>
</dbReference>
<evidence type="ECO:0000313" key="3">
    <source>
        <dbReference type="EMBL" id="CBY34094.1"/>
    </source>
</evidence>
<dbReference type="EMBL" id="FN654475">
    <property type="protein sequence ID" value="CBY34094.1"/>
    <property type="molecule type" value="Genomic_DNA"/>
</dbReference>
<dbReference type="InParanoid" id="E4X1S1"/>
<dbReference type="OrthoDB" id="10346930at2759"/>
<keyword evidence="4" id="KW-1185">Reference proteome</keyword>
<dbReference type="Proteomes" id="UP000011014">
    <property type="component" value="Unassembled WGS sequence"/>
</dbReference>
<evidence type="ECO:0000256" key="1">
    <source>
        <dbReference type="SAM" id="MobiDB-lite"/>
    </source>
</evidence>
<proteinExistence type="predicted"/>
<accession>E4X1S1</accession>
<evidence type="ECO:0000313" key="4">
    <source>
        <dbReference type="Proteomes" id="UP000001307"/>
    </source>
</evidence>
<feature type="region of interest" description="Disordered" evidence="1">
    <location>
        <begin position="55"/>
        <end position="89"/>
    </location>
</feature>
<evidence type="ECO:0000313" key="2">
    <source>
        <dbReference type="EMBL" id="CBY23388.1"/>
    </source>
</evidence>
<reference evidence="2" key="1">
    <citation type="journal article" date="2010" name="Science">
        <title>Plasticity of animal genome architecture unmasked by rapid evolution of a pelagic tunicate.</title>
        <authorList>
            <person name="Denoeud F."/>
            <person name="Henriet S."/>
            <person name="Mungpakdee S."/>
            <person name="Aury J.M."/>
            <person name="Da Silva C."/>
            <person name="Brinkmann H."/>
            <person name="Mikhaleva J."/>
            <person name="Olsen L.C."/>
            <person name="Jubin C."/>
            <person name="Canestro C."/>
            <person name="Bouquet J.M."/>
            <person name="Danks G."/>
            <person name="Poulain J."/>
            <person name="Campsteijn C."/>
            <person name="Adamski M."/>
            <person name="Cross I."/>
            <person name="Yadetie F."/>
            <person name="Muffato M."/>
            <person name="Louis A."/>
            <person name="Butcher S."/>
            <person name="Tsagkogeorga G."/>
            <person name="Konrad A."/>
            <person name="Singh S."/>
            <person name="Jensen M.F."/>
            <person name="Cong E.H."/>
            <person name="Eikeseth-Otteraa H."/>
            <person name="Noel B."/>
            <person name="Anthouard V."/>
            <person name="Porcel B.M."/>
            <person name="Kachouri-Lafond R."/>
            <person name="Nishino A."/>
            <person name="Ugolini M."/>
            <person name="Chourrout P."/>
            <person name="Nishida H."/>
            <person name="Aasland R."/>
            <person name="Huzurbazar S."/>
            <person name="Westhof E."/>
            <person name="Delsuc F."/>
            <person name="Lehrach H."/>
            <person name="Reinhardt R."/>
            <person name="Weissenbach J."/>
            <person name="Roy S.W."/>
            <person name="Artiguenave F."/>
            <person name="Postlethwait J.H."/>
            <person name="Manak J.R."/>
            <person name="Thompson E.M."/>
            <person name="Jaillon O."/>
            <person name="Du Pasquier L."/>
            <person name="Boudinot P."/>
            <person name="Liberles D.A."/>
            <person name="Volff J.N."/>
            <person name="Philippe H."/>
            <person name="Lenhard B."/>
            <person name="Roest Crollius H."/>
            <person name="Wincker P."/>
            <person name="Chourrout D."/>
        </authorList>
    </citation>
    <scope>NUCLEOTIDE SEQUENCE [LARGE SCALE GENOMIC DNA]</scope>
</reference>
<dbReference type="Proteomes" id="UP000001307">
    <property type="component" value="Unassembled WGS sequence"/>
</dbReference>
<organism evidence="2">
    <name type="scientific">Oikopleura dioica</name>
    <name type="common">Tunicate</name>
    <dbReference type="NCBI Taxonomy" id="34765"/>
    <lineage>
        <taxon>Eukaryota</taxon>
        <taxon>Metazoa</taxon>
        <taxon>Chordata</taxon>
        <taxon>Tunicata</taxon>
        <taxon>Appendicularia</taxon>
        <taxon>Copelata</taxon>
        <taxon>Oikopleuridae</taxon>
        <taxon>Oikopleura</taxon>
    </lineage>
</organism>
<gene>
    <name evidence="2" type="ORF">GSOID_T00015822001</name>
    <name evidence="3" type="ORF">GSOID_T00024090001</name>
</gene>
<name>E4X1S1_OIKDI</name>
<protein>
    <submittedName>
        <fullName evidence="2">Uncharacterized protein</fullName>
    </submittedName>
</protein>
<dbReference type="AlphaFoldDB" id="E4X1S1"/>
<sequence length="89" mass="10174">MTIATISNEIPSISEELEGMTENLACLESDAKTMWKMIRHISRFALEITRKTEDSEIEQHSTRIANSSRKINGVTKEHLQKQNLQKSKS</sequence>